<accession>A0ABV8A3K7</accession>
<proteinExistence type="predicted"/>
<sequence length="173" mass="19409">MRRSTMRRIQHTIAGLIAVVLLSITGQVQAQPVPNFSFIDQESGQRVALSELRGDVLYIDFWASWCGPCRQSFPFMNELHARYKDRGFRILAVNVDETLADAQKFLDRIPADFQIVYDHAAALPPVFGVEGMPTAYLVDHRGQIIYTKIGFRLGDREGTEARIVEALTAAGKL</sequence>
<feature type="domain" description="Thioredoxin" evidence="1">
    <location>
        <begin position="27"/>
        <end position="172"/>
    </location>
</feature>
<dbReference type="RefSeq" id="WP_380697773.1">
    <property type="nucleotide sequence ID" value="NZ_JBHRYR010000004.1"/>
</dbReference>
<dbReference type="InterPro" id="IPR036249">
    <property type="entry name" value="Thioredoxin-like_sf"/>
</dbReference>
<protein>
    <submittedName>
        <fullName evidence="2">TlpA family protein disulfide reductase</fullName>
    </submittedName>
</protein>
<dbReference type="Proteomes" id="UP001595617">
    <property type="component" value="Unassembled WGS sequence"/>
</dbReference>
<evidence type="ECO:0000313" key="2">
    <source>
        <dbReference type="EMBL" id="MFC3853965.1"/>
    </source>
</evidence>
<dbReference type="SUPFAM" id="SSF52833">
    <property type="entry name" value="Thioredoxin-like"/>
    <property type="match status" value="1"/>
</dbReference>
<organism evidence="2 3">
    <name type="scientific">Saccharospirillum mangrovi</name>
    <dbReference type="NCBI Taxonomy" id="2161747"/>
    <lineage>
        <taxon>Bacteria</taxon>
        <taxon>Pseudomonadati</taxon>
        <taxon>Pseudomonadota</taxon>
        <taxon>Gammaproteobacteria</taxon>
        <taxon>Oceanospirillales</taxon>
        <taxon>Saccharospirillaceae</taxon>
        <taxon>Saccharospirillum</taxon>
    </lineage>
</organism>
<dbReference type="Gene3D" id="3.40.30.10">
    <property type="entry name" value="Glutaredoxin"/>
    <property type="match status" value="1"/>
</dbReference>
<dbReference type="Pfam" id="PF08534">
    <property type="entry name" value="Redoxin"/>
    <property type="match status" value="1"/>
</dbReference>
<dbReference type="PANTHER" id="PTHR42852">
    <property type="entry name" value="THIOL:DISULFIDE INTERCHANGE PROTEIN DSBE"/>
    <property type="match status" value="1"/>
</dbReference>
<dbReference type="PANTHER" id="PTHR42852:SF18">
    <property type="entry name" value="CHROMOSOME UNDETERMINED SCAFFOLD_47, WHOLE GENOME SHOTGUN SEQUENCE"/>
    <property type="match status" value="1"/>
</dbReference>
<dbReference type="EMBL" id="JBHRYR010000004">
    <property type="protein sequence ID" value="MFC3853965.1"/>
    <property type="molecule type" value="Genomic_DNA"/>
</dbReference>
<dbReference type="CDD" id="cd02966">
    <property type="entry name" value="TlpA_like_family"/>
    <property type="match status" value="1"/>
</dbReference>
<gene>
    <name evidence="2" type="ORF">ACFOOG_14060</name>
</gene>
<comment type="caution">
    <text evidence="2">The sequence shown here is derived from an EMBL/GenBank/DDBJ whole genome shotgun (WGS) entry which is preliminary data.</text>
</comment>
<keyword evidence="3" id="KW-1185">Reference proteome</keyword>
<dbReference type="InterPro" id="IPR050553">
    <property type="entry name" value="Thioredoxin_ResA/DsbE_sf"/>
</dbReference>
<evidence type="ECO:0000259" key="1">
    <source>
        <dbReference type="PROSITE" id="PS51352"/>
    </source>
</evidence>
<reference evidence="3" key="1">
    <citation type="journal article" date="2019" name="Int. J. Syst. Evol. Microbiol.">
        <title>The Global Catalogue of Microorganisms (GCM) 10K type strain sequencing project: providing services to taxonomists for standard genome sequencing and annotation.</title>
        <authorList>
            <consortium name="The Broad Institute Genomics Platform"/>
            <consortium name="The Broad Institute Genome Sequencing Center for Infectious Disease"/>
            <person name="Wu L."/>
            <person name="Ma J."/>
        </authorList>
    </citation>
    <scope>NUCLEOTIDE SEQUENCE [LARGE SCALE GENOMIC DNA]</scope>
    <source>
        <strain evidence="3">IBRC 10765</strain>
    </source>
</reference>
<name>A0ABV8A3K7_9GAMM</name>
<dbReference type="PROSITE" id="PS51352">
    <property type="entry name" value="THIOREDOXIN_2"/>
    <property type="match status" value="1"/>
</dbReference>
<evidence type="ECO:0000313" key="3">
    <source>
        <dbReference type="Proteomes" id="UP001595617"/>
    </source>
</evidence>
<dbReference type="InterPro" id="IPR013766">
    <property type="entry name" value="Thioredoxin_domain"/>
</dbReference>
<dbReference type="InterPro" id="IPR013740">
    <property type="entry name" value="Redoxin"/>
</dbReference>